<dbReference type="Proteomes" id="UP000196816">
    <property type="component" value="Chromosome"/>
</dbReference>
<evidence type="ECO:0000313" key="4">
    <source>
        <dbReference type="EMBL" id="ASC06475.1"/>
    </source>
</evidence>
<reference evidence="4 5" key="1">
    <citation type="submission" date="2017-06" db="EMBL/GenBank/DDBJ databases">
        <title>Genome sequence of Acetobacter pasteurianus subsp. pasteurianus strain SRCM101468.</title>
        <authorList>
            <person name="Cho S.H."/>
        </authorList>
    </citation>
    <scope>NUCLEOTIDE SEQUENCE [LARGE SCALE GENOMIC DNA]</scope>
    <source>
        <strain evidence="4 5">SRCM101468</strain>
    </source>
</reference>
<organism evidence="4 5">
    <name type="scientific">Acetobacter pasteurianus subsp. pasteurianus</name>
    <dbReference type="NCBI Taxonomy" id="481145"/>
    <lineage>
        <taxon>Bacteria</taxon>
        <taxon>Pseudomonadati</taxon>
        <taxon>Pseudomonadota</taxon>
        <taxon>Alphaproteobacteria</taxon>
        <taxon>Acetobacterales</taxon>
        <taxon>Acetobacteraceae</taxon>
        <taxon>Acetobacter</taxon>
    </lineage>
</organism>
<dbReference type="GO" id="GO:0005737">
    <property type="term" value="C:cytoplasm"/>
    <property type="evidence" value="ECO:0007669"/>
    <property type="project" value="TreeGrafter"/>
</dbReference>
<dbReference type="AlphaFoldDB" id="A0AAC9X1Z7"/>
<name>A0AAC9X1Z7_ACEPA</name>
<evidence type="ECO:0000256" key="2">
    <source>
        <dbReference type="ARBA" id="ARBA00022692"/>
    </source>
</evidence>
<comment type="subcellular location">
    <subcellularLocation>
        <location evidence="1">Membrane</location>
        <topology evidence="1">Single-pass membrane protein</topology>
    </subcellularLocation>
</comment>
<dbReference type="Pfam" id="PF13704">
    <property type="entry name" value="Glyco_tranf_2_4"/>
    <property type="match status" value="1"/>
</dbReference>
<evidence type="ECO:0008006" key="6">
    <source>
        <dbReference type="Google" id="ProtNLM"/>
    </source>
</evidence>
<keyword evidence="3" id="KW-0472">Membrane</keyword>
<dbReference type="EMBL" id="CP021922">
    <property type="protein sequence ID" value="ASC06475.1"/>
    <property type="molecule type" value="Genomic_DNA"/>
</dbReference>
<dbReference type="SUPFAM" id="SSF53448">
    <property type="entry name" value="Nucleotide-diphospho-sugar transferases"/>
    <property type="match status" value="1"/>
</dbReference>
<protein>
    <recommendedName>
        <fullName evidence="6">Glycosyltransferase family 2 protein</fullName>
    </recommendedName>
</protein>
<evidence type="ECO:0000256" key="1">
    <source>
        <dbReference type="ARBA" id="ARBA00004167"/>
    </source>
</evidence>
<dbReference type="GO" id="GO:0016757">
    <property type="term" value="F:glycosyltransferase activity"/>
    <property type="evidence" value="ECO:0007669"/>
    <property type="project" value="TreeGrafter"/>
</dbReference>
<evidence type="ECO:0000313" key="5">
    <source>
        <dbReference type="Proteomes" id="UP000196816"/>
    </source>
</evidence>
<proteinExistence type="predicted"/>
<gene>
    <name evidence="4" type="ORF">S101468_02252</name>
</gene>
<keyword evidence="3" id="KW-1133">Transmembrane helix</keyword>
<evidence type="ECO:0000256" key="3">
    <source>
        <dbReference type="ARBA" id="ARBA00022989"/>
    </source>
</evidence>
<accession>A0AAC9X1Z7</accession>
<dbReference type="PANTHER" id="PTHR21461:SF69">
    <property type="entry name" value="GLYCOSYLTRANSFERASE FAMILY 92 PROTEIN"/>
    <property type="match status" value="1"/>
</dbReference>
<sequence>MGNFYRITDYFDRNICLNAHGWLEPKINSDEYSDVILFVSDKSRNIGYIIPKDKKKVHCANDQFNEYVYSLNIFYIEDNKVAFTSVNNSAFLTSMNYGWLSLETQHLQGWEVFTLEEIEYSEIEETENVISTVHSIEKFLEKFNGFEKISNLDEKKEIVSGLFANIRHLKLDDLENICSHISKDPDWIDIIYEQDRSIWSLYGLKQLTSWLNDRQAKPAPYVVGNDFDFLSHEIVPPDGSGVRPSSAVEIIVRTIRALVKPKKDFCILATARNEGIYLAEWVAYHKSIGFDGIFIYINDCEDNSAKILSPLEKEGYVEFFETVSKDGVNVQGKAYAHALGFLPQILDYRWVLIVDLDELFVYDKRRFEDLKSYFEFLEKKQVDSVAFDWINIGSNKQINWNEKPYFDRFSNKGFHEDTKLKTVFRPARAAKAYPHFPIEFDNYSFIRRNSVGNILKTRQNEEEHGPLGKHLNDAPDSRFAVIYHYYFKSIEEYIWKSARNRGDHPKDANLFKAAFDEELVKWFLRCFENDNTETSDRLSFPDISFLREDFYKEYQKILSNPEIKHEISVNIDIYKKKIEYLVDKLYENKEILGENQIKMISILRDSF</sequence>
<dbReference type="GO" id="GO:0016020">
    <property type="term" value="C:membrane"/>
    <property type="evidence" value="ECO:0007669"/>
    <property type="project" value="UniProtKB-SubCell"/>
</dbReference>
<dbReference type="InterPro" id="IPR029044">
    <property type="entry name" value="Nucleotide-diphossugar_trans"/>
</dbReference>
<keyword evidence="2" id="KW-0812">Transmembrane</keyword>
<dbReference type="PANTHER" id="PTHR21461">
    <property type="entry name" value="GLYCOSYLTRANSFERASE FAMILY 92 PROTEIN"/>
    <property type="match status" value="1"/>
</dbReference>
<dbReference type="RefSeq" id="WP_088364904.1">
    <property type="nucleotide sequence ID" value="NZ_CP021922.1"/>
</dbReference>